<dbReference type="EMBL" id="SNAA01000009">
    <property type="protein sequence ID" value="TDL79574.1"/>
    <property type="molecule type" value="Genomic_DNA"/>
</dbReference>
<evidence type="ECO:0000256" key="4">
    <source>
        <dbReference type="ARBA" id="ARBA00022679"/>
    </source>
</evidence>
<keyword evidence="3" id="KW-0997">Cell inner membrane</keyword>
<keyword evidence="6 8" id="KW-0012">Acyltransferase</keyword>
<comment type="subcellular location">
    <subcellularLocation>
        <location evidence="1">Cell inner membrane</location>
    </subcellularLocation>
</comment>
<protein>
    <submittedName>
        <fullName evidence="8">Lauroyl acyltransferase</fullName>
    </submittedName>
</protein>
<keyword evidence="2" id="KW-1003">Cell membrane</keyword>
<evidence type="ECO:0000256" key="3">
    <source>
        <dbReference type="ARBA" id="ARBA00022519"/>
    </source>
</evidence>
<dbReference type="InterPro" id="IPR004960">
    <property type="entry name" value="LipA_acyltrans"/>
</dbReference>
<organism evidence="8 9">
    <name type="scientific">Palleronia sediminis</name>
    <dbReference type="NCBI Taxonomy" id="2547833"/>
    <lineage>
        <taxon>Bacteria</taxon>
        <taxon>Pseudomonadati</taxon>
        <taxon>Pseudomonadota</taxon>
        <taxon>Alphaproteobacteria</taxon>
        <taxon>Rhodobacterales</taxon>
        <taxon>Roseobacteraceae</taxon>
        <taxon>Palleronia</taxon>
    </lineage>
</organism>
<keyword evidence="5" id="KW-0472">Membrane</keyword>
<feature type="compositionally biased region" description="Low complexity" evidence="7">
    <location>
        <begin position="11"/>
        <end position="24"/>
    </location>
</feature>
<evidence type="ECO:0000256" key="2">
    <source>
        <dbReference type="ARBA" id="ARBA00022475"/>
    </source>
</evidence>
<evidence type="ECO:0000256" key="1">
    <source>
        <dbReference type="ARBA" id="ARBA00004533"/>
    </source>
</evidence>
<evidence type="ECO:0000256" key="5">
    <source>
        <dbReference type="ARBA" id="ARBA00023136"/>
    </source>
</evidence>
<dbReference type="GO" id="GO:0009247">
    <property type="term" value="P:glycolipid biosynthetic process"/>
    <property type="evidence" value="ECO:0007669"/>
    <property type="project" value="UniProtKB-ARBA"/>
</dbReference>
<keyword evidence="4 8" id="KW-0808">Transferase</keyword>
<proteinExistence type="predicted"/>
<sequence>MYGIARRARAPRSPSPHLRRPPLSETDAMPRKNRSPRADRAQDLAIRALLGAVMALPYERRVPLMGWIASRVIAPLAGWRKRIRANLAHARPDLDPREVARLVRAVPDNVGRTLIEIYSAPELKARVADTPLAGPGLEALRAARAAGRPVVMVCAHLGNFDALRAMMFHNGYALAGLYREMNNPAFNAHYVAALKSIGEPLFATDKRGVTGFVRHLADGGIVGILTDLYNAKGADVSFFGQPAPTSVAACAWAVRYDALLLPCYCLRAPDGLSFRNRIDAPVAHGDPVAMTQEVNDRLEAVVRENMEQWFWIHRRWKPERRRDG</sequence>
<dbReference type="OrthoDB" id="9801955at2"/>
<dbReference type="Proteomes" id="UP000295701">
    <property type="component" value="Unassembled WGS sequence"/>
</dbReference>
<dbReference type="PANTHER" id="PTHR30606">
    <property type="entry name" value="LIPID A BIOSYNTHESIS LAUROYL ACYLTRANSFERASE"/>
    <property type="match status" value="1"/>
</dbReference>
<evidence type="ECO:0000313" key="8">
    <source>
        <dbReference type="EMBL" id="TDL79574.1"/>
    </source>
</evidence>
<dbReference type="AlphaFoldDB" id="A0A4R6AA29"/>
<accession>A0A4R6AA29</accession>
<dbReference type="PANTHER" id="PTHR30606:SF10">
    <property type="entry name" value="PHOSPHATIDYLINOSITOL MANNOSIDE ACYLTRANSFERASE"/>
    <property type="match status" value="1"/>
</dbReference>
<dbReference type="GO" id="GO:0016746">
    <property type="term" value="F:acyltransferase activity"/>
    <property type="evidence" value="ECO:0007669"/>
    <property type="project" value="UniProtKB-KW"/>
</dbReference>
<reference evidence="8 9" key="1">
    <citation type="submission" date="2019-03" db="EMBL/GenBank/DDBJ databases">
        <title>Primorskyibacter sp. SS33 isolated from sediments.</title>
        <authorList>
            <person name="Xunke S."/>
        </authorList>
    </citation>
    <scope>NUCLEOTIDE SEQUENCE [LARGE SCALE GENOMIC DNA]</scope>
    <source>
        <strain evidence="8 9">SS33</strain>
    </source>
</reference>
<evidence type="ECO:0000256" key="7">
    <source>
        <dbReference type="SAM" id="MobiDB-lite"/>
    </source>
</evidence>
<comment type="caution">
    <text evidence="8">The sequence shown here is derived from an EMBL/GenBank/DDBJ whole genome shotgun (WGS) entry which is preliminary data.</text>
</comment>
<dbReference type="Pfam" id="PF03279">
    <property type="entry name" value="Lip_A_acyltrans"/>
    <property type="match status" value="1"/>
</dbReference>
<dbReference type="GO" id="GO:0005886">
    <property type="term" value="C:plasma membrane"/>
    <property type="evidence" value="ECO:0007669"/>
    <property type="project" value="UniProtKB-SubCell"/>
</dbReference>
<evidence type="ECO:0000256" key="6">
    <source>
        <dbReference type="ARBA" id="ARBA00023315"/>
    </source>
</evidence>
<name>A0A4R6AA29_9RHOB</name>
<gene>
    <name evidence="8" type="ORF">E2L08_09735</name>
</gene>
<feature type="compositionally biased region" description="Basic residues" evidence="7">
    <location>
        <begin position="1"/>
        <end position="10"/>
    </location>
</feature>
<evidence type="ECO:0000313" key="9">
    <source>
        <dbReference type="Proteomes" id="UP000295701"/>
    </source>
</evidence>
<keyword evidence="9" id="KW-1185">Reference proteome</keyword>
<feature type="region of interest" description="Disordered" evidence="7">
    <location>
        <begin position="1"/>
        <end position="40"/>
    </location>
</feature>
<dbReference type="CDD" id="cd07984">
    <property type="entry name" value="LPLAT_LABLAT-like"/>
    <property type="match status" value="1"/>
</dbReference>